<organism evidence="3 4">
    <name type="scientific">Brevibacillus fluminis</name>
    <dbReference type="NCBI Taxonomy" id="511487"/>
    <lineage>
        <taxon>Bacteria</taxon>
        <taxon>Bacillati</taxon>
        <taxon>Bacillota</taxon>
        <taxon>Bacilli</taxon>
        <taxon>Bacillales</taxon>
        <taxon>Paenibacillaceae</taxon>
        <taxon>Brevibacillus</taxon>
    </lineage>
</organism>
<accession>A0A3M8CZM9</accession>
<dbReference type="Gene3D" id="3.90.76.10">
    <property type="entry name" value="Dipeptide-binding Protein, Domain 1"/>
    <property type="match status" value="1"/>
</dbReference>
<dbReference type="Gene3D" id="3.40.190.10">
    <property type="entry name" value="Periplasmic binding protein-like II"/>
    <property type="match status" value="1"/>
</dbReference>
<dbReference type="EMBL" id="RHHQ01000023">
    <property type="protein sequence ID" value="RNB81264.1"/>
    <property type="molecule type" value="Genomic_DNA"/>
</dbReference>
<comment type="caution">
    <text evidence="3">The sequence shown here is derived from an EMBL/GenBank/DDBJ whole genome shotgun (WGS) entry which is preliminary data.</text>
</comment>
<dbReference type="Gene3D" id="3.10.105.10">
    <property type="entry name" value="Dipeptide-binding Protein, Domain 3"/>
    <property type="match status" value="1"/>
</dbReference>
<evidence type="ECO:0000313" key="3">
    <source>
        <dbReference type="EMBL" id="RNB81264.1"/>
    </source>
</evidence>
<dbReference type="GO" id="GO:1904680">
    <property type="term" value="F:peptide transmembrane transporter activity"/>
    <property type="evidence" value="ECO:0007669"/>
    <property type="project" value="TreeGrafter"/>
</dbReference>
<dbReference type="AlphaFoldDB" id="A0A3M8CZM9"/>
<dbReference type="InterPro" id="IPR030678">
    <property type="entry name" value="Peptide/Ni-bd"/>
</dbReference>
<dbReference type="Pfam" id="PF00496">
    <property type="entry name" value="SBP_bac_5"/>
    <property type="match status" value="1"/>
</dbReference>
<name>A0A3M8CZM9_9BACL</name>
<dbReference type="CDD" id="cd00995">
    <property type="entry name" value="PBP2_NikA_DppA_OppA_like"/>
    <property type="match status" value="1"/>
</dbReference>
<sequence>MTMKSNHIFGMVLVLMLAFSFVTGCNKDDQEKTSAAPRSIVISSGEWQGADIAQTNQSFATQYLIADSLLNYETDGSLTSNIAKSYNVSPDGLTVTIEMPDDLRFHDGTSVTPNDVKFSIEHVLKVSPYASDIAAVKSVEVSGNNVIVSLSTPSTTFLFNLGSNLVPILKAAESNNKTKEQLLWGATVYGAYYVDEYVAGDHVTLKKNPYYKTYNQHVINKGAMNVETVTVRFIKDTFANVQGLLSGEIAHVEGLSADVKTQLADNADIVTEWESQPNVARFEMNNDFELFKDPDIRLAMMLLIDREKTKAYSNGNYEPVFAYSVAGMSDYSSSAEEYFKAKYVNDAKRGLQILSDKGWKDSDGDGFLDRNGKKFEFTLSFNSDALKNLAECLQIQFKEQGIKMNINYIDFGSFKNLYKSDKHEATISVFSWGDTAGTLPYIVKDQNIFDFNAYEKILQEAINTVDKEKRIAGYTKAQEMLMDSRCNLPLVRVNSLLVYNKKLLPNFRVLNNIPYFNDVQ</sequence>
<dbReference type="GO" id="GO:0042597">
    <property type="term" value="C:periplasmic space"/>
    <property type="evidence" value="ECO:0007669"/>
    <property type="project" value="UniProtKB-ARBA"/>
</dbReference>
<keyword evidence="4" id="KW-1185">Reference proteome</keyword>
<dbReference type="GO" id="GO:0043190">
    <property type="term" value="C:ATP-binding cassette (ABC) transporter complex"/>
    <property type="evidence" value="ECO:0007669"/>
    <property type="project" value="InterPro"/>
</dbReference>
<evidence type="ECO:0000313" key="4">
    <source>
        <dbReference type="Proteomes" id="UP000271031"/>
    </source>
</evidence>
<dbReference type="GO" id="GO:0015833">
    <property type="term" value="P:peptide transport"/>
    <property type="evidence" value="ECO:0007669"/>
    <property type="project" value="TreeGrafter"/>
</dbReference>
<dbReference type="OrthoDB" id="9796817at2"/>
<feature type="chain" id="PRO_5039718829" evidence="1">
    <location>
        <begin position="25"/>
        <end position="520"/>
    </location>
</feature>
<dbReference type="PIRSF" id="PIRSF002741">
    <property type="entry name" value="MppA"/>
    <property type="match status" value="1"/>
</dbReference>
<keyword evidence="1" id="KW-0732">Signal</keyword>
<dbReference type="InterPro" id="IPR039424">
    <property type="entry name" value="SBP_5"/>
</dbReference>
<dbReference type="InterPro" id="IPR000914">
    <property type="entry name" value="SBP_5_dom"/>
</dbReference>
<dbReference type="Proteomes" id="UP000271031">
    <property type="component" value="Unassembled WGS sequence"/>
</dbReference>
<dbReference type="SUPFAM" id="SSF53850">
    <property type="entry name" value="Periplasmic binding protein-like II"/>
    <property type="match status" value="1"/>
</dbReference>
<feature type="signal peptide" evidence="1">
    <location>
        <begin position="1"/>
        <end position="24"/>
    </location>
</feature>
<evidence type="ECO:0000256" key="1">
    <source>
        <dbReference type="SAM" id="SignalP"/>
    </source>
</evidence>
<proteinExistence type="predicted"/>
<gene>
    <name evidence="3" type="ORF">EDM56_26490</name>
</gene>
<protein>
    <submittedName>
        <fullName evidence="3">ABC transporter substrate-binding protein</fullName>
    </submittedName>
</protein>
<reference evidence="3 4" key="1">
    <citation type="submission" date="2018-10" db="EMBL/GenBank/DDBJ databases">
        <title>Phylogenomics of Brevibacillus.</title>
        <authorList>
            <person name="Dunlap C."/>
        </authorList>
    </citation>
    <scope>NUCLEOTIDE SEQUENCE [LARGE SCALE GENOMIC DNA]</scope>
    <source>
        <strain evidence="3 4">JCM 15716</strain>
    </source>
</reference>
<feature type="domain" description="Solute-binding protein family 5" evidence="2">
    <location>
        <begin position="79"/>
        <end position="435"/>
    </location>
</feature>
<dbReference type="PROSITE" id="PS51257">
    <property type="entry name" value="PROKAR_LIPOPROTEIN"/>
    <property type="match status" value="1"/>
</dbReference>
<evidence type="ECO:0000259" key="2">
    <source>
        <dbReference type="Pfam" id="PF00496"/>
    </source>
</evidence>
<dbReference type="PANTHER" id="PTHR30290">
    <property type="entry name" value="PERIPLASMIC BINDING COMPONENT OF ABC TRANSPORTER"/>
    <property type="match status" value="1"/>
</dbReference>